<dbReference type="AlphaFoldDB" id="A0A3N1HG07"/>
<keyword evidence="5" id="KW-1185">Reference proteome</keyword>
<dbReference type="RefSeq" id="WP_123746535.1">
    <property type="nucleotide sequence ID" value="NZ_RJKM01000001.1"/>
</dbReference>
<evidence type="ECO:0000259" key="3">
    <source>
        <dbReference type="Pfam" id="PF00823"/>
    </source>
</evidence>
<protein>
    <submittedName>
        <fullName evidence="4">PPE family protein</fullName>
    </submittedName>
</protein>
<feature type="compositionally biased region" description="Low complexity" evidence="2">
    <location>
        <begin position="396"/>
        <end position="413"/>
    </location>
</feature>
<proteinExistence type="inferred from homology"/>
<dbReference type="EMBL" id="RJKM01000001">
    <property type="protein sequence ID" value="ROP41415.1"/>
    <property type="molecule type" value="Genomic_DNA"/>
</dbReference>
<feature type="compositionally biased region" description="Pro residues" evidence="2">
    <location>
        <begin position="236"/>
        <end position="266"/>
    </location>
</feature>
<feature type="compositionally biased region" description="Gly residues" evidence="2">
    <location>
        <begin position="315"/>
        <end position="345"/>
    </location>
</feature>
<feature type="compositionally biased region" description="Gly residues" evidence="2">
    <location>
        <begin position="355"/>
        <end position="371"/>
    </location>
</feature>
<sequence>MTERKGGYWSDFHDPSAATRRRNKKRVQQRRANREPENFGKINWRAYTHRQLWDMVKSADAAQMATRTYEWQRLAADIDQATADVQKIVQNLALSWRGPSAVAAAESVSELTKWGARSSGHAFQVGGGLDGYTSAVQEAARAIPEPVHPDAEQWFRAGYDVTTLDGPQGAYMLKQLLDDHLPDKREQQEAMDRAVRVMEQYEAASHGIGRELPVFDEAPVVTEPTGTQPAWAQPTWTPPPSDPGPVPPTWPAPPQDRQPPVDPAPSQPGVRPEGTTSAAAAGVPGPGSGYGGPGGFGSQSGFGPQSGFGSQSGFAPGGGGSFGPGVGGPGGAAGQGGFGPGGASGVLGAVPGGAAARGGVGPVVGAGGPQGFGMYPPMAPGNREDDGEHRNRYDLGLDLLDDLPPAFPPVLGE</sequence>
<dbReference type="Gene3D" id="1.20.1260.20">
    <property type="entry name" value="PPE superfamily"/>
    <property type="match status" value="1"/>
</dbReference>
<evidence type="ECO:0000313" key="5">
    <source>
        <dbReference type="Proteomes" id="UP000268727"/>
    </source>
</evidence>
<evidence type="ECO:0000313" key="4">
    <source>
        <dbReference type="EMBL" id="ROP41415.1"/>
    </source>
</evidence>
<evidence type="ECO:0000256" key="2">
    <source>
        <dbReference type="SAM" id="MobiDB-lite"/>
    </source>
</evidence>
<gene>
    <name evidence="4" type="ORF">EDD40_6844</name>
</gene>
<feature type="domain" description="PPE" evidence="3">
    <location>
        <begin position="55"/>
        <end position="147"/>
    </location>
</feature>
<dbReference type="Pfam" id="PF00823">
    <property type="entry name" value="PPE"/>
    <property type="match status" value="1"/>
</dbReference>
<feature type="compositionally biased region" description="Basic and acidic residues" evidence="2">
    <location>
        <begin position="382"/>
        <end position="395"/>
    </location>
</feature>
<evidence type="ECO:0000256" key="1">
    <source>
        <dbReference type="ARBA" id="ARBA00010652"/>
    </source>
</evidence>
<feature type="compositionally biased region" description="Gly residues" evidence="2">
    <location>
        <begin position="284"/>
        <end position="306"/>
    </location>
</feature>
<dbReference type="InterPro" id="IPR000030">
    <property type="entry name" value="PPE_dom"/>
</dbReference>
<dbReference type="SUPFAM" id="SSF140459">
    <property type="entry name" value="PE/PPE dimer-like"/>
    <property type="match status" value="1"/>
</dbReference>
<feature type="compositionally biased region" description="Basic residues" evidence="2">
    <location>
        <begin position="19"/>
        <end position="31"/>
    </location>
</feature>
<organism evidence="4 5">
    <name type="scientific">Saccharothrix texasensis</name>
    <dbReference type="NCBI Taxonomy" id="103734"/>
    <lineage>
        <taxon>Bacteria</taxon>
        <taxon>Bacillati</taxon>
        <taxon>Actinomycetota</taxon>
        <taxon>Actinomycetes</taxon>
        <taxon>Pseudonocardiales</taxon>
        <taxon>Pseudonocardiaceae</taxon>
        <taxon>Saccharothrix</taxon>
    </lineage>
</organism>
<feature type="region of interest" description="Disordered" evidence="2">
    <location>
        <begin position="221"/>
        <end position="413"/>
    </location>
</feature>
<name>A0A3N1HG07_9PSEU</name>
<feature type="region of interest" description="Disordered" evidence="2">
    <location>
        <begin position="1"/>
        <end position="37"/>
    </location>
</feature>
<feature type="compositionally biased region" description="Basic and acidic residues" evidence="2">
    <location>
        <begin position="1"/>
        <end position="14"/>
    </location>
</feature>
<accession>A0A3N1HG07</accession>
<dbReference type="InterPro" id="IPR038332">
    <property type="entry name" value="PPE_sf"/>
</dbReference>
<comment type="caution">
    <text evidence="4">The sequence shown here is derived from an EMBL/GenBank/DDBJ whole genome shotgun (WGS) entry which is preliminary data.</text>
</comment>
<dbReference type="Proteomes" id="UP000268727">
    <property type="component" value="Unassembled WGS sequence"/>
</dbReference>
<comment type="similarity">
    <text evidence="1">Belongs to the mycobacterial PPE family.</text>
</comment>
<dbReference type="OrthoDB" id="3674905at2"/>
<reference evidence="4 5" key="1">
    <citation type="submission" date="2018-11" db="EMBL/GenBank/DDBJ databases">
        <title>Sequencing the genomes of 1000 actinobacteria strains.</title>
        <authorList>
            <person name="Klenk H.-P."/>
        </authorList>
    </citation>
    <scope>NUCLEOTIDE SEQUENCE [LARGE SCALE GENOMIC DNA]</scope>
    <source>
        <strain evidence="4 5">DSM 44231</strain>
    </source>
</reference>